<feature type="region of interest" description="Disordered" evidence="1">
    <location>
        <begin position="1"/>
        <end position="23"/>
    </location>
</feature>
<name>A0A4S8KKF0_DENBC</name>
<organism evidence="2 3">
    <name type="scientific">Dendrothele bispora (strain CBS 962.96)</name>
    <dbReference type="NCBI Taxonomy" id="1314807"/>
    <lineage>
        <taxon>Eukaryota</taxon>
        <taxon>Fungi</taxon>
        <taxon>Dikarya</taxon>
        <taxon>Basidiomycota</taxon>
        <taxon>Agaricomycotina</taxon>
        <taxon>Agaricomycetes</taxon>
        <taxon>Agaricomycetidae</taxon>
        <taxon>Agaricales</taxon>
        <taxon>Agaricales incertae sedis</taxon>
        <taxon>Dendrothele</taxon>
    </lineage>
</organism>
<proteinExistence type="predicted"/>
<dbReference type="AlphaFoldDB" id="A0A4S8KKF0"/>
<dbReference type="EMBL" id="ML181801">
    <property type="protein sequence ID" value="THU75608.1"/>
    <property type="molecule type" value="Genomic_DNA"/>
</dbReference>
<evidence type="ECO:0000313" key="3">
    <source>
        <dbReference type="Proteomes" id="UP000297245"/>
    </source>
</evidence>
<sequence length="125" mass="14371">MTGYGSQQSGGDTQWSRLGEEREQRWDAVTVWPYIEGLDDSRHKGLHAKKWRSGVSFEKKRVLIVLVIEDRSSTLYMATPLSNLSQIPVYRSALHSFKILCLPNPRIEDTPPVMTENDLQFHFPP</sequence>
<reference evidence="2 3" key="1">
    <citation type="journal article" date="2019" name="Nat. Ecol. Evol.">
        <title>Megaphylogeny resolves global patterns of mushroom evolution.</title>
        <authorList>
            <person name="Varga T."/>
            <person name="Krizsan K."/>
            <person name="Foldi C."/>
            <person name="Dima B."/>
            <person name="Sanchez-Garcia M."/>
            <person name="Sanchez-Ramirez S."/>
            <person name="Szollosi G.J."/>
            <person name="Szarkandi J.G."/>
            <person name="Papp V."/>
            <person name="Albert L."/>
            <person name="Andreopoulos W."/>
            <person name="Angelini C."/>
            <person name="Antonin V."/>
            <person name="Barry K.W."/>
            <person name="Bougher N.L."/>
            <person name="Buchanan P."/>
            <person name="Buyck B."/>
            <person name="Bense V."/>
            <person name="Catcheside P."/>
            <person name="Chovatia M."/>
            <person name="Cooper J."/>
            <person name="Damon W."/>
            <person name="Desjardin D."/>
            <person name="Finy P."/>
            <person name="Geml J."/>
            <person name="Haridas S."/>
            <person name="Hughes K."/>
            <person name="Justo A."/>
            <person name="Karasinski D."/>
            <person name="Kautmanova I."/>
            <person name="Kiss B."/>
            <person name="Kocsube S."/>
            <person name="Kotiranta H."/>
            <person name="LaButti K.M."/>
            <person name="Lechner B.E."/>
            <person name="Liimatainen K."/>
            <person name="Lipzen A."/>
            <person name="Lukacs Z."/>
            <person name="Mihaltcheva S."/>
            <person name="Morgado L.N."/>
            <person name="Niskanen T."/>
            <person name="Noordeloos M.E."/>
            <person name="Ohm R.A."/>
            <person name="Ortiz-Santana B."/>
            <person name="Ovrebo C."/>
            <person name="Racz N."/>
            <person name="Riley R."/>
            <person name="Savchenko A."/>
            <person name="Shiryaev A."/>
            <person name="Soop K."/>
            <person name="Spirin V."/>
            <person name="Szebenyi C."/>
            <person name="Tomsovsky M."/>
            <person name="Tulloss R.E."/>
            <person name="Uehling J."/>
            <person name="Grigoriev I.V."/>
            <person name="Vagvolgyi C."/>
            <person name="Papp T."/>
            <person name="Martin F.M."/>
            <person name="Miettinen O."/>
            <person name="Hibbett D.S."/>
            <person name="Nagy L.G."/>
        </authorList>
    </citation>
    <scope>NUCLEOTIDE SEQUENCE [LARGE SCALE GENOMIC DNA]</scope>
    <source>
        <strain evidence="2 3">CBS 962.96</strain>
    </source>
</reference>
<keyword evidence="3" id="KW-1185">Reference proteome</keyword>
<dbReference type="InterPro" id="IPR036188">
    <property type="entry name" value="FAD/NAD-bd_sf"/>
</dbReference>
<evidence type="ECO:0000256" key="1">
    <source>
        <dbReference type="SAM" id="MobiDB-lite"/>
    </source>
</evidence>
<gene>
    <name evidence="2" type="ORF">K435DRAFT_974754</name>
</gene>
<dbReference type="OrthoDB" id="66881at2759"/>
<dbReference type="Gene3D" id="3.50.50.60">
    <property type="entry name" value="FAD/NAD(P)-binding domain"/>
    <property type="match status" value="1"/>
</dbReference>
<feature type="compositionally biased region" description="Polar residues" evidence="1">
    <location>
        <begin position="1"/>
        <end position="16"/>
    </location>
</feature>
<evidence type="ECO:0000313" key="2">
    <source>
        <dbReference type="EMBL" id="THU75608.1"/>
    </source>
</evidence>
<protein>
    <submittedName>
        <fullName evidence="2">Uncharacterized protein</fullName>
    </submittedName>
</protein>
<accession>A0A4S8KKF0</accession>
<dbReference type="Proteomes" id="UP000297245">
    <property type="component" value="Unassembled WGS sequence"/>
</dbReference>